<comment type="caution">
    <text evidence="5">The sequence shown here is derived from an EMBL/GenBank/DDBJ whole genome shotgun (WGS) entry which is preliminary data.</text>
</comment>
<dbReference type="PANTHER" id="PTHR43030:SF1">
    <property type="entry name" value="PHOSPHOENOLPYRUVATE SYNTHASE"/>
    <property type="match status" value="1"/>
</dbReference>
<dbReference type="AlphaFoldDB" id="A0A1F6NWY3"/>
<evidence type="ECO:0000313" key="5">
    <source>
        <dbReference type="EMBL" id="OGH88446.1"/>
    </source>
</evidence>
<feature type="domain" description="PEP-utilising enzyme mobile" evidence="4">
    <location>
        <begin position="424"/>
        <end position="493"/>
    </location>
</feature>
<protein>
    <recommendedName>
        <fullName evidence="4">PEP-utilising enzyme mobile domain-containing protein</fullName>
    </recommendedName>
</protein>
<dbReference type="PANTHER" id="PTHR43030">
    <property type="entry name" value="PHOSPHOENOLPYRUVATE SYNTHASE"/>
    <property type="match status" value="1"/>
</dbReference>
<name>A0A1F6NWY3_9BACT</name>
<dbReference type="EMBL" id="MFQZ01000002">
    <property type="protein sequence ID" value="OGH88446.1"/>
    <property type="molecule type" value="Genomic_DNA"/>
</dbReference>
<evidence type="ECO:0000313" key="6">
    <source>
        <dbReference type="Proteomes" id="UP000177907"/>
    </source>
</evidence>
<sequence>MNLDSFVKQPLNIEKNIDVYLAFLSMTRTGFTSRLYNTKIPPFRFCMCNYRDGKGDWITLVEDQNRIGSFVIKEFLRNPATIINLRARWEKNYQLMMKRYSFYYDYDLSKLSEKQLIIWQKKFINFYEFKVSMPGFIDGYVFYAERRLSGLLQDFCKKNRISDFAGIFSPLTASADFSFINREESELKKIVIKLRRVGFNTDDKLADWLKKSENKKFNELINKHLKKYSWIKSSYRGWKEYTLENLEESIKHILVDIKAPESIVAIKKRKLALFKRYKFTPEIIAIARLTEIFVKWQDERKEFTLTFATLYDRFLREVAKRAGVDFNLLINSTSKDVVSLLSHKSNHNIIRQLKIRQNGCLYLVSRGKILRVITAKKEVRKILDKIYKKSESKISEFKGMPASLGFARGRVKLVLSSSDNHKINSGDVMVTSMTRPEHLPAMKKAKAIITDDGGITCHAAIIARELGVPCIIGTIIATDVLKDGDLVEVNANIGLVKIIKRYE</sequence>
<reference evidence="5 6" key="1">
    <citation type="journal article" date="2016" name="Nat. Commun.">
        <title>Thousands of microbial genomes shed light on interconnected biogeochemical processes in an aquifer system.</title>
        <authorList>
            <person name="Anantharaman K."/>
            <person name="Brown C.T."/>
            <person name="Hug L.A."/>
            <person name="Sharon I."/>
            <person name="Castelle C.J."/>
            <person name="Probst A.J."/>
            <person name="Thomas B.C."/>
            <person name="Singh A."/>
            <person name="Wilkins M.J."/>
            <person name="Karaoz U."/>
            <person name="Brodie E.L."/>
            <person name="Williams K.H."/>
            <person name="Hubbard S.S."/>
            <person name="Banfield J.F."/>
        </authorList>
    </citation>
    <scope>NUCLEOTIDE SEQUENCE [LARGE SCALE GENOMIC DNA]</scope>
</reference>
<keyword evidence="3" id="KW-0067">ATP-binding</keyword>
<dbReference type="InterPro" id="IPR006319">
    <property type="entry name" value="PEP_synth"/>
</dbReference>
<dbReference type="Gene3D" id="3.50.30.10">
    <property type="entry name" value="Phosphohistidine domain"/>
    <property type="match status" value="1"/>
</dbReference>
<dbReference type="InterPro" id="IPR008279">
    <property type="entry name" value="PEP-util_enz_mobile_dom"/>
</dbReference>
<gene>
    <name evidence="5" type="ORF">A3J93_04250</name>
</gene>
<evidence type="ECO:0000256" key="1">
    <source>
        <dbReference type="ARBA" id="ARBA00007837"/>
    </source>
</evidence>
<keyword evidence="2" id="KW-0547">Nucleotide-binding</keyword>
<accession>A0A1F6NWY3</accession>
<dbReference type="GO" id="GO:0005524">
    <property type="term" value="F:ATP binding"/>
    <property type="evidence" value="ECO:0007669"/>
    <property type="project" value="UniProtKB-KW"/>
</dbReference>
<dbReference type="Proteomes" id="UP000177907">
    <property type="component" value="Unassembled WGS sequence"/>
</dbReference>
<evidence type="ECO:0000259" key="4">
    <source>
        <dbReference type="Pfam" id="PF00391"/>
    </source>
</evidence>
<dbReference type="STRING" id="1798704.A3J93_04250"/>
<organism evidence="5 6">
    <name type="scientific">Candidatus Magasanikbacteria bacterium RIFOXYC2_FULL_42_28</name>
    <dbReference type="NCBI Taxonomy" id="1798704"/>
    <lineage>
        <taxon>Bacteria</taxon>
        <taxon>Candidatus Magasanikiibacteriota</taxon>
    </lineage>
</organism>
<dbReference type="PROSITE" id="PS00370">
    <property type="entry name" value="PEP_ENZYMES_PHOS_SITE"/>
    <property type="match status" value="1"/>
</dbReference>
<evidence type="ECO:0000256" key="2">
    <source>
        <dbReference type="ARBA" id="ARBA00022741"/>
    </source>
</evidence>
<proteinExistence type="inferred from homology"/>
<dbReference type="Pfam" id="PF00391">
    <property type="entry name" value="PEP-utilizers"/>
    <property type="match status" value="1"/>
</dbReference>
<dbReference type="SUPFAM" id="SSF52009">
    <property type="entry name" value="Phosphohistidine domain"/>
    <property type="match status" value="1"/>
</dbReference>
<comment type="similarity">
    <text evidence="1">Belongs to the PEP-utilizing enzyme family.</text>
</comment>
<dbReference type="InterPro" id="IPR036637">
    <property type="entry name" value="Phosphohistidine_dom_sf"/>
</dbReference>
<dbReference type="GO" id="GO:0008986">
    <property type="term" value="F:pyruvate, water dikinase activity"/>
    <property type="evidence" value="ECO:0007669"/>
    <property type="project" value="InterPro"/>
</dbReference>
<dbReference type="InterPro" id="IPR018274">
    <property type="entry name" value="PEP_util_AS"/>
</dbReference>
<evidence type="ECO:0000256" key="3">
    <source>
        <dbReference type="ARBA" id="ARBA00022840"/>
    </source>
</evidence>